<evidence type="ECO:0000256" key="2">
    <source>
        <dbReference type="ARBA" id="ARBA00023125"/>
    </source>
</evidence>
<dbReference type="PANTHER" id="PTHR45566:SF1">
    <property type="entry name" value="HTH-TYPE TRANSCRIPTIONAL REGULATOR YHJB-RELATED"/>
    <property type="match status" value="1"/>
</dbReference>
<evidence type="ECO:0000256" key="1">
    <source>
        <dbReference type="ARBA" id="ARBA00022553"/>
    </source>
</evidence>
<feature type="modified residue" description="4-aspartylphosphate" evidence="3">
    <location>
        <position position="54"/>
    </location>
</feature>
<dbReference type="InterPro" id="IPR011006">
    <property type="entry name" value="CheY-like_superfamily"/>
</dbReference>
<organism evidence="6 7">
    <name type="scientific">Inhella proteolytica</name>
    <dbReference type="NCBI Taxonomy" id="2795029"/>
    <lineage>
        <taxon>Bacteria</taxon>
        <taxon>Pseudomonadati</taxon>
        <taxon>Pseudomonadota</taxon>
        <taxon>Betaproteobacteria</taxon>
        <taxon>Burkholderiales</taxon>
        <taxon>Sphaerotilaceae</taxon>
        <taxon>Inhella</taxon>
    </lineage>
</organism>
<dbReference type="InterPro" id="IPR058245">
    <property type="entry name" value="NreC/VraR/RcsB-like_REC"/>
</dbReference>
<dbReference type="CDD" id="cd06170">
    <property type="entry name" value="LuxR_C_like"/>
    <property type="match status" value="1"/>
</dbReference>
<feature type="domain" description="Response regulatory" evidence="5">
    <location>
        <begin position="2"/>
        <end position="119"/>
    </location>
</feature>
<name>A0A931J1J0_9BURK</name>
<evidence type="ECO:0000313" key="7">
    <source>
        <dbReference type="Proteomes" id="UP000613266"/>
    </source>
</evidence>
<gene>
    <name evidence="6" type="ORF">I7X39_02845</name>
</gene>
<dbReference type="InterPro" id="IPR000792">
    <property type="entry name" value="Tscrpt_reg_LuxR_C"/>
</dbReference>
<protein>
    <submittedName>
        <fullName evidence="6">Response regulator transcription factor</fullName>
    </submittedName>
</protein>
<dbReference type="InterPro" id="IPR001789">
    <property type="entry name" value="Sig_transdc_resp-reg_receiver"/>
</dbReference>
<dbReference type="PROSITE" id="PS50043">
    <property type="entry name" value="HTH_LUXR_2"/>
    <property type="match status" value="1"/>
</dbReference>
<dbReference type="SUPFAM" id="SSF52172">
    <property type="entry name" value="CheY-like"/>
    <property type="match status" value="1"/>
</dbReference>
<dbReference type="AlphaFoldDB" id="A0A931J1J0"/>
<evidence type="ECO:0000259" key="4">
    <source>
        <dbReference type="PROSITE" id="PS50043"/>
    </source>
</evidence>
<dbReference type="Gene3D" id="3.40.50.2300">
    <property type="match status" value="1"/>
</dbReference>
<dbReference type="GO" id="GO:0003677">
    <property type="term" value="F:DNA binding"/>
    <property type="evidence" value="ECO:0007669"/>
    <property type="project" value="UniProtKB-KW"/>
</dbReference>
<dbReference type="Pfam" id="PF00196">
    <property type="entry name" value="GerE"/>
    <property type="match status" value="1"/>
</dbReference>
<comment type="caution">
    <text evidence="6">The sequence shown here is derived from an EMBL/GenBank/DDBJ whole genome shotgun (WGS) entry which is preliminary data.</text>
</comment>
<reference evidence="6" key="1">
    <citation type="submission" date="2020-12" db="EMBL/GenBank/DDBJ databases">
        <title>The genome sequence of Inhella sp. 1Y17.</title>
        <authorList>
            <person name="Liu Y."/>
        </authorList>
    </citation>
    <scope>NUCLEOTIDE SEQUENCE</scope>
    <source>
        <strain evidence="6">1Y17</strain>
    </source>
</reference>
<proteinExistence type="predicted"/>
<dbReference type="InterPro" id="IPR051015">
    <property type="entry name" value="EvgA-like"/>
</dbReference>
<feature type="domain" description="HTH luxR-type" evidence="4">
    <location>
        <begin position="151"/>
        <end position="218"/>
    </location>
</feature>
<dbReference type="PROSITE" id="PS50110">
    <property type="entry name" value="RESPONSE_REGULATORY"/>
    <property type="match status" value="1"/>
</dbReference>
<dbReference type="SMART" id="SM00421">
    <property type="entry name" value="HTH_LUXR"/>
    <property type="match status" value="1"/>
</dbReference>
<dbReference type="GO" id="GO:0000160">
    <property type="term" value="P:phosphorelay signal transduction system"/>
    <property type="evidence" value="ECO:0007669"/>
    <property type="project" value="InterPro"/>
</dbReference>
<dbReference type="SMART" id="SM00448">
    <property type="entry name" value="REC"/>
    <property type="match status" value="1"/>
</dbReference>
<dbReference type="EMBL" id="JAEDAK010000002">
    <property type="protein sequence ID" value="MBH9575834.1"/>
    <property type="molecule type" value="Genomic_DNA"/>
</dbReference>
<dbReference type="PRINTS" id="PR00038">
    <property type="entry name" value="HTHLUXR"/>
</dbReference>
<dbReference type="CDD" id="cd17535">
    <property type="entry name" value="REC_NarL-like"/>
    <property type="match status" value="1"/>
</dbReference>
<dbReference type="SUPFAM" id="SSF46894">
    <property type="entry name" value="C-terminal effector domain of the bipartite response regulators"/>
    <property type="match status" value="1"/>
</dbReference>
<keyword evidence="2" id="KW-0238">DNA-binding</keyword>
<evidence type="ECO:0000313" key="6">
    <source>
        <dbReference type="EMBL" id="MBH9575834.1"/>
    </source>
</evidence>
<accession>A0A931J1J0</accession>
<keyword evidence="1 3" id="KW-0597">Phosphoprotein</keyword>
<dbReference type="PANTHER" id="PTHR45566">
    <property type="entry name" value="HTH-TYPE TRANSCRIPTIONAL REGULATOR YHJB-RELATED"/>
    <property type="match status" value="1"/>
</dbReference>
<keyword evidence="7" id="KW-1185">Reference proteome</keyword>
<dbReference type="InterPro" id="IPR036388">
    <property type="entry name" value="WH-like_DNA-bd_sf"/>
</dbReference>
<evidence type="ECO:0000256" key="3">
    <source>
        <dbReference type="PROSITE-ProRule" id="PRU00169"/>
    </source>
</evidence>
<evidence type="ECO:0000259" key="5">
    <source>
        <dbReference type="PROSITE" id="PS50110"/>
    </source>
</evidence>
<dbReference type="Proteomes" id="UP000613266">
    <property type="component" value="Unassembled WGS sequence"/>
</dbReference>
<dbReference type="Pfam" id="PF00072">
    <property type="entry name" value="Response_reg"/>
    <property type="match status" value="1"/>
</dbReference>
<dbReference type="Gene3D" id="1.10.10.10">
    <property type="entry name" value="Winged helix-like DNA-binding domain superfamily/Winged helix DNA-binding domain"/>
    <property type="match status" value="1"/>
</dbReference>
<dbReference type="GO" id="GO:0006355">
    <property type="term" value="P:regulation of DNA-templated transcription"/>
    <property type="evidence" value="ECO:0007669"/>
    <property type="project" value="InterPro"/>
</dbReference>
<dbReference type="RefSeq" id="WP_198109458.1">
    <property type="nucleotide sequence ID" value="NZ_JAEDAK010000002.1"/>
</dbReference>
<dbReference type="InterPro" id="IPR016032">
    <property type="entry name" value="Sig_transdc_resp-reg_C-effctor"/>
</dbReference>
<sequence>MQLLLIDDHPLIHLALQALLADFQPSVRLQPVLNIAAARAALQPGHGFELVLLDLQLHEEDGFAFLDELREAHPELPVAVMSASDSMSDVIRAIDQGAMAYIPKTIEPALMKEALELVVSGGIYVPSMRMTGVPPPPAPGQQAVAAPPPPRPQALDRLPITPRQQDVLHGLLLGKPNKLIANELGISADTVKDHVQAIFRALGVRTRTQAVLAVSQMGKVNQ</sequence>